<dbReference type="Proteomes" id="UP000006514">
    <property type="component" value="Unassembled WGS sequence"/>
</dbReference>
<name>J0D8T8_AURST</name>
<keyword evidence="3" id="KW-1185">Reference proteome</keyword>
<organism evidence="2 3">
    <name type="scientific">Auricularia subglabra (strain TFB-10046 / SS5)</name>
    <name type="common">White-rot fungus</name>
    <name type="synonym">Auricularia delicata (strain TFB10046)</name>
    <dbReference type="NCBI Taxonomy" id="717982"/>
    <lineage>
        <taxon>Eukaryota</taxon>
        <taxon>Fungi</taxon>
        <taxon>Dikarya</taxon>
        <taxon>Basidiomycota</taxon>
        <taxon>Agaricomycotina</taxon>
        <taxon>Agaricomycetes</taxon>
        <taxon>Auriculariales</taxon>
        <taxon>Auriculariaceae</taxon>
        <taxon>Auricularia</taxon>
    </lineage>
</organism>
<protein>
    <submittedName>
        <fullName evidence="2">Uncharacterized protein</fullName>
    </submittedName>
</protein>
<evidence type="ECO:0000256" key="1">
    <source>
        <dbReference type="SAM" id="Phobius"/>
    </source>
</evidence>
<feature type="transmembrane region" description="Helical" evidence="1">
    <location>
        <begin position="28"/>
        <end position="48"/>
    </location>
</feature>
<feature type="transmembrane region" description="Helical" evidence="1">
    <location>
        <begin position="140"/>
        <end position="158"/>
    </location>
</feature>
<sequence length="232" mass="25542">MSVALLAASALLIIRVVAVSGFNRYHIFFFALYWLAEVGIVIYGLTLLEGVYMPELMSCRPASTSRSERLAVLTCFMLYLSCLACLAFSLLRSRGMGLWRLLLSQGVIYFAVSTIAFSCTSTFFLLDLNGKSIPLHGMNLIFEMPAVVGLVICATRLYRQLVAYDASEPDSFITAKTALDCTGNSPSFQLHDRGIVLPRSFTEYSVAEDSLTPNIAETPKRTSSDNALRDCV</sequence>
<evidence type="ECO:0000313" key="2">
    <source>
        <dbReference type="EMBL" id="EJD35987.1"/>
    </source>
</evidence>
<evidence type="ECO:0000313" key="3">
    <source>
        <dbReference type="Proteomes" id="UP000006514"/>
    </source>
</evidence>
<keyword evidence="1" id="KW-0812">Transmembrane</keyword>
<reference evidence="3" key="1">
    <citation type="journal article" date="2012" name="Science">
        <title>The Paleozoic origin of enzymatic lignin decomposition reconstructed from 31 fungal genomes.</title>
        <authorList>
            <person name="Floudas D."/>
            <person name="Binder M."/>
            <person name="Riley R."/>
            <person name="Barry K."/>
            <person name="Blanchette R.A."/>
            <person name="Henrissat B."/>
            <person name="Martinez A.T."/>
            <person name="Otillar R."/>
            <person name="Spatafora J.W."/>
            <person name="Yadav J.S."/>
            <person name="Aerts A."/>
            <person name="Benoit I."/>
            <person name="Boyd A."/>
            <person name="Carlson A."/>
            <person name="Copeland A."/>
            <person name="Coutinho P.M."/>
            <person name="de Vries R.P."/>
            <person name="Ferreira P."/>
            <person name="Findley K."/>
            <person name="Foster B."/>
            <person name="Gaskell J."/>
            <person name="Glotzer D."/>
            <person name="Gorecki P."/>
            <person name="Heitman J."/>
            <person name="Hesse C."/>
            <person name="Hori C."/>
            <person name="Igarashi K."/>
            <person name="Jurgens J.A."/>
            <person name="Kallen N."/>
            <person name="Kersten P."/>
            <person name="Kohler A."/>
            <person name="Kuees U."/>
            <person name="Kumar T.K.A."/>
            <person name="Kuo A."/>
            <person name="LaButti K."/>
            <person name="Larrondo L.F."/>
            <person name="Lindquist E."/>
            <person name="Ling A."/>
            <person name="Lombard V."/>
            <person name="Lucas S."/>
            <person name="Lundell T."/>
            <person name="Martin R."/>
            <person name="McLaughlin D.J."/>
            <person name="Morgenstern I."/>
            <person name="Morin E."/>
            <person name="Murat C."/>
            <person name="Nagy L.G."/>
            <person name="Nolan M."/>
            <person name="Ohm R.A."/>
            <person name="Patyshakuliyeva A."/>
            <person name="Rokas A."/>
            <person name="Ruiz-Duenas F.J."/>
            <person name="Sabat G."/>
            <person name="Salamov A."/>
            <person name="Samejima M."/>
            <person name="Schmutz J."/>
            <person name="Slot J.C."/>
            <person name="St John F."/>
            <person name="Stenlid J."/>
            <person name="Sun H."/>
            <person name="Sun S."/>
            <person name="Syed K."/>
            <person name="Tsang A."/>
            <person name="Wiebenga A."/>
            <person name="Young D."/>
            <person name="Pisabarro A."/>
            <person name="Eastwood D.C."/>
            <person name="Martin F."/>
            <person name="Cullen D."/>
            <person name="Grigoriev I.V."/>
            <person name="Hibbett D.S."/>
        </authorList>
    </citation>
    <scope>NUCLEOTIDE SEQUENCE [LARGE SCALE GENOMIC DNA]</scope>
    <source>
        <strain evidence="3">TFB10046</strain>
    </source>
</reference>
<keyword evidence="1" id="KW-1133">Transmembrane helix</keyword>
<gene>
    <name evidence="2" type="ORF">AURDEDRAFT_174907</name>
</gene>
<dbReference type="EMBL" id="JH687873">
    <property type="protein sequence ID" value="EJD35987.1"/>
    <property type="molecule type" value="Genomic_DNA"/>
</dbReference>
<proteinExistence type="predicted"/>
<feature type="transmembrane region" description="Helical" evidence="1">
    <location>
        <begin position="69"/>
        <end position="91"/>
    </location>
</feature>
<keyword evidence="1" id="KW-0472">Membrane</keyword>
<dbReference type="InParanoid" id="J0D8T8"/>
<feature type="transmembrane region" description="Helical" evidence="1">
    <location>
        <begin position="106"/>
        <end position="128"/>
    </location>
</feature>
<dbReference type="AlphaFoldDB" id="J0D8T8"/>
<accession>J0D8T8</accession>
<dbReference type="KEGG" id="adl:AURDEDRAFT_174907"/>